<organism evidence="2 3">
    <name type="scientific">Lachancea dasiensis</name>
    <dbReference type="NCBI Taxonomy" id="1072105"/>
    <lineage>
        <taxon>Eukaryota</taxon>
        <taxon>Fungi</taxon>
        <taxon>Dikarya</taxon>
        <taxon>Ascomycota</taxon>
        <taxon>Saccharomycotina</taxon>
        <taxon>Saccharomycetes</taxon>
        <taxon>Saccharomycetales</taxon>
        <taxon>Saccharomycetaceae</taxon>
        <taxon>Lachancea</taxon>
    </lineage>
</organism>
<feature type="region of interest" description="Disordered" evidence="1">
    <location>
        <begin position="79"/>
        <end position="104"/>
    </location>
</feature>
<dbReference type="Proteomes" id="UP000190274">
    <property type="component" value="Chromosome E"/>
</dbReference>
<proteinExistence type="predicted"/>
<accession>A0A1G4JED8</accession>
<reference evidence="3" key="1">
    <citation type="submission" date="2016-03" db="EMBL/GenBank/DDBJ databases">
        <authorList>
            <person name="Devillers H."/>
        </authorList>
    </citation>
    <scope>NUCLEOTIDE SEQUENCE [LARGE SCALE GENOMIC DNA]</scope>
</reference>
<evidence type="ECO:0000256" key="1">
    <source>
        <dbReference type="SAM" id="MobiDB-lite"/>
    </source>
</evidence>
<keyword evidence="3" id="KW-1185">Reference proteome</keyword>
<feature type="compositionally biased region" description="Basic and acidic residues" evidence="1">
    <location>
        <begin position="180"/>
        <end position="204"/>
    </location>
</feature>
<feature type="region of interest" description="Disordered" evidence="1">
    <location>
        <begin position="1"/>
        <end position="32"/>
    </location>
</feature>
<dbReference type="Pfam" id="PF09428">
    <property type="entry name" value="DUF2011"/>
    <property type="match status" value="1"/>
</dbReference>
<dbReference type="EMBL" id="LT598455">
    <property type="protein sequence ID" value="SCU88476.1"/>
    <property type="molecule type" value="Genomic_DNA"/>
</dbReference>
<feature type="region of interest" description="Disordered" evidence="1">
    <location>
        <begin position="168"/>
        <end position="235"/>
    </location>
</feature>
<gene>
    <name evidence="2" type="ORF">LADA_0E10396G</name>
</gene>
<feature type="compositionally biased region" description="Basic residues" evidence="1">
    <location>
        <begin position="169"/>
        <end position="179"/>
    </location>
</feature>
<evidence type="ECO:0000313" key="2">
    <source>
        <dbReference type="EMBL" id="SCU88476.1"/>
    </source>
</evidence>
<protein>
    <submittedName>
        <fullName evidence="2">LADA_0E10396g1_1</fullName>
    </submittedName>
</protein>
<evidence type="ECO:0000313" key="3">
    <source>
        <dbReference type="Proteomes" id="UP000190274"/>
    </source>
</evidence>
<dbReference type="STRING" id="1266660.A0A1G4JED8"/>
<dbReference type="InterPro" id="IPR018555">
    <property type="entry name" value="C630.06c-like"/>
</dbReference>
<sequence length="235" mass="27226">METTKHVSRKELFDSDDAQESQPPSSHDGLIPELEFVSVEPSADTDNKESFQDEYDFPLFSFGIAESKVKSTEVDVKIRDNDSDNRGRSSSRLMKVSLREPSPDIVRQERPQSYYFAKYTTQELIKFERSALELKDILEECGSRSAPFKNRFLDVNKHNEKIELERLRALKAKRRRPGKKQREARKLGAERDQSRAQQLKEVKKLAKKKFHKRGGKKNKKSAAPDVKPAPRFRTE</sequence>
<name>A0A1G4JED8_9SACH</name>
<dbReference type="AlphaFoldDB" id="A0A1G4JED8"/>
<feature type="compositionally biased region" description="Basic residues" evidence="1">
    <location>
        <begin position="205"/>
        <end position="220"/>
    </location>
</feature>
<dbReference type="OrthoDB" id="3994490at2759"/>